<dbReference type="PANTHER" id="PTHR24096">
    <property type="entry name" value="LONG-CHAIN-FATTY-ACID--COA LIGASE"/>
    <property type="match status" value="1"/>
</dbReference>
<dbReference type="EMBL" id="JAWDKC010000015">
    <property type="protein sequence ID" value="MDV0445372.1"/>
    <property type="molecule type" value="Genomic_DNA"/>
</dbReference>
<dbReference type="Pfam" id="PF13193">
    <property type="entry name" value="AMP-binding_C"/>
    <property type="match status" value="1"/>
</dbReference>
<dbReference type="InterPro" id="IPR025110">
    <property type="entry name" value="AMP-bd_C"/>
</dbReference>
<gene>
    <name evidence="6" type="primary">lcfB</name>
    <name evidence="6" type="ORF">MmiAt1_09490</name>
</gene>
<dbReference type="Pfam" id="PF00501">
    <property type="entry name" value="AMP-binding"/>
    <property type="match status" value="1"/>
</dbReference>
<name>A0ABU3VPM3_9EURY</name>
<comment type="similarity">
    <text evidence="1">Belongs to the ATP-dependent AMP-binding enzyme family.</text>
</comment>
<dbReference type="Gene3D" id="3.40.50.12780">
    <property type="entry name" value="N-terminal domain of ligase-like"/>
    <property type="match status" value="1"/>
</dbReference>
<dbReference type="InterPro" id="IPR045851">
    <property type="entry name" value="AMP-bd_C_sf"/>
</dbReference>
<sequence length="540" mass="60941">MLNITTFLDANMRRLSKNVFHCPERGTYYNSEEILSIASGLAEKLKEKGIEKGDRVLIYLNNSPEYLFSYFAIWRIGAVAVPTNRVYTKFELDYMIQNAGVRLVITDEDGVDSFDEENSSFSILVPAGIEEMRNHPILLPTETDPEDLCQIQYTSGTTGKPKGAMLTHGNWLAAISNEVDVMEFVESDVYLGIYPMGHVGLSWGIAALRSGALYIMMERFELENYLHLIETHKVTALSGMPPVIHSFVNCPEGTEERVKTVREIISGGGPLHNEIWKTFHHRYNIPVVNAYGLSETIVIGTGTVIRPVDYATADKFQSVGHPVCFSEVKIVDENDPNRELEQGEIGEIALRGPAVAKGYYGMPEETKQVFLADGWFLTGDIGYLDADLRLCLTDRKKDMIVMSGWKIYPTEVEDALLECENVEDVAVFSYPHPHRGEVPIAAIKYKSNVSQIIAISVFAKSRLAKYKVPVDFLEVEEIPRINGWKTSRKILNEKYSEYIEDFEKEYLKTKSPSSQNQSFKTSTNDMERTNGQNVNRSSKF</sequence>
<dbReference type="EC" id="6.2.1.3" evidence="6"/>
<feature type="compositionally biased region" description="Polar residues" evidence="3">
    <location>
        <begin position="510"/>
        <end position="540"/>
    </location>
</feature>
<dbReference type="PANTHER" id="PTHR24096:SF149">
    <property type="entry name" value="AMP-BINDING DOMAIN-CONTAINING PROTEIN-RELATED"/>
    <property type="match status" value="1"/>
</dbReference>
<feature type="domain" description="AMP-dependent synthetase/ligase" evidence="4">
    <location>
        <begin position="26"/>
        <end position="360"/>
    </location>
</feature>
<dbReference type="InterPro" id="IPR020845">
    <property type="entry name" value="AMP-binding_CS"/>
</dbReference>
<evidence type="ECO:0000256" key="3">
    <source>
        <dbReference type="SAM" id="MobiDB-lite"/>
    </source>
</evidence>
<accession>A0ABU3VPM3</accession>
<dbReference type="Proteomes" id="UP001272052">
    <property type="component" value="Unassembled WGS sequence"/>
</dbReference>
<reference evidence="6 7" key="1">
    <citation type="submission" date="2023-06" db="EMBL/GenBank/DDBJ databases">
        <title>Genome sequence of Methanimicrococcus sp. At1.</title>
        <authorList>
            <person name="Protasov E."/>
            <person name="Platt K."/>
            <person name="Poehlein A."/>
            <person name="Daniel R."/>
            <person name="Brune A."/>
        </authorList>
    </citation>
    <scope>NUCLEOTIDE SEQUENCE [LARGE SCALE GENOMIC DNA]</scope>
    <source>
        <strain evidence="6 7">At1</strain>
    </source>
</reference>
<dbReference type="InterPro" id="IPR000873">
    <property type="entry name" value="AMP-dep_synth/lig_dom"/>
</dbReference>
<dbReference type="Gene3D" id="3.30.300.30">
    <property type="match status" value="1"/>
</dbReference>
<dbReference type="GO" id="GO:0004467">
    <property type="term" value="F:long-chain fatty acid-CoA ligase activity"/>
    <property type="evidence" value="ECO:0007669"/>
    <property type="project" value="UniProtKB-EC"/>
</dbReference>
<dbReference type="PROSITE" id="PS00455">
    <property type="entry name" value="AMP_BINDING"/>
    <property type="match status" value="1"/>
</dbReference>
<evidence type="ECO:0000259" key="4">
    <source>
        <dbReference type="Pfam" id="PF00501"/>
    </source>
</evidence>
<protein>
    <submittedName>
        <fullName evidence="6">Long-chain-fatty-acid--CoA ligase</fullName>
        <ecNumber evidence="6">6.2.1.3</ecNumber>
    </submittedName>
</protein>
<dbReference type="InterPro" id="IPR042099">
    <property type="entry name" value="ANL_N_sf"/>
</dbReference>
<organism evidence="6 7">
    <name type="scientific">Methanimicrococcus hacksteinii</name>
    <dbReference type="NCBI Taxonomy" id="3028293"/>
    <lineage>
        <taxon>Archaea</taxon>
        <taxon>Methanobacteriati</taxon>
        <taxon>Methanobacteriota</taxon>
        <taxon>Stenosarchaea group</taxon>
        <taxon>Methanomicrobia</taxon>
        <taxon>Methanosarcinales</taxon>
        <taxon>Methanosarcinaceae</taxon>
        <taxon>Methanimicrococcus</taxon>
    </lineage>
</organism>
<keyword evidence="2 6" id="KW-0436">Ligase</keyword>
<feature type="region of interest" description="Disordered" evidence="3">
    <location>
        <begin position="507"/>
        <end position="540"/>
    </location>
</feature>
<comment type="caution">
    <text evidence="6">The sequence shown here is derived from an EMBL/GenBank/DDBJ whole genome shotgun (WGS) entry which is preliminary data.</text>
</comment>
<dbReference type="SUPFAM" id="SSF56801">
    <property type="entry name" value="Acetyl-CoA synthetase-like"/>
    <property type="match status" value="1"/>
</dbReference>
<evidence type="ECO:0000313" key="7">
    <source>
        <dbReference type="Proteomes" id="UP001272052"/>
    </source>
</evidence>
<evidence type="ECO:0000259" key="5">
    <source>
        <dbReference type="Pfam" id="PF13193"/>
    </source>
</evidence>
<feature type="domain" description="AMP-binding enzyme C-terminal" evidence="5">
    <location>
        <begin position="411"/>
        <end position="480"/>
    </location>
</feature>
<proteinExistence type="inferred from homology"/>
<evidence type="ECO:0000313" key="6">
    <source>
        <dbReference type="EMBL" id="MDV0445372.1"/>
    </source>
</evidence>
<keyword evidence="7" id="KW-1185">Reference proteome</keyword>
<evidence type="ECO:0000256" key="1">
    <source>
        <dbReference type="ARBA" id="ARBA00006432"/>
    </source>
</evidence>
<evidence type="ECO:0000256" key="2">
    <source>
        <dbReference type="ARBA" id="ARBA00022598"/>
    </source>
</evidence>
<dbReference type="RefSeq" id="WP_318785790.1">
    <property type="nucleotide sequence ID" value="NZ_JAWDKC010000015.1"/>
</dbReference>